<dbReference type="AlphaFoldDB" id="A0A1G1VS36"/>
<dbReference type="Proteomes" id="UP000177324">
    <property type="component" value="Unassembled WGS sequence"/>
</dbReference>
<evidence type="ECO:0000313" key="3">
    <source>
        <dbReference type="Proteomes" id="UP000177324"/>
    </source>
</evidence>
<feature type="domain" description="N-acetyltransferase" evidence="1">
    <location>
        <begin position="5"/>
        <end position="164"/>
    </location>
</feature>
<accession>A0A1G1VS36</accession>
<dbReference type="EMBL" id="MHCH01000011">
    <property type="protein sequence ID" value="OGY18017.1"/>
    <property type="molecule type" value="Genomic_DNA"/>
</dbReference>
<gene>
    <name evidence="2" type="ORF">A2784_00900</name>
</gene>
<dbReference type="Gene3D" id="3.40.630.30">
    <property type="match status" value="1"/>
</dbReference>
<dbReference type="PROSITE" id="PS51186">
    <property type="entry name" value="GNAT"/>
    <property type="match status" value="1"/>
</dbReference>
<sequence length="168" mass="19615">METHYDIKPLSLVHAQALTKWFNLFVDQDLGIVENFHVSVQSEIEYISQYSSDIGNGKPLSYVILHNREIVGKSDIRPLPRDIDKHVVELGFGLLDGHTKAGEQLLTFMMEEVKRRGFEIALYFILGRNRHFRNLFKNVGFQEVGRISKFYKRNGVYDDRIILERNLM</sequence>
<organism evidence="2 3">
    <name type="scientific">Candidatus Chisholmbacteria bacterium RIFCSPHIGHO2_01_FULL_48_12</name>
    <dbReference type="NCBI Taxonomy" id="1797589"/>
    <lineage>
        <taxon>Bacteria</taxon>
        <taxon>Candidatus Chisholmiibacteriota</taxon>
    </lineage>
</organism>
<protein>
    <recommendedName>
        <fullName evidence="1">N-acetyltransferase domain-containing protein</fullName>
    </recommendedName>
</protein>
<dbReference type="GO" id="GO:0016747">
    <property type="term" value="F:acyltransferase activity, transferring groups other than amino-acyl groups"/>
    <property type="evidence" value="ECO:0007669"/>
    <property type="project" value="InterPro"/>
</dbReference>
<name>A0A1G1VS36_9BACT</name>
<dbReference type="STRING" id="1797589.A2784_00900"/>
<dbReference type="InterPro" id="IPR016181">
    <property type="entry name" value="Acyl_CoA_acyltransferase"/>
</dbReference>
<dbReference type="InterPro" id="IPR000182">
    <property type="entry name" value="GNAT_dom"/>
</dbReference>
<evidence type="ECO:0000259" key="1">
    <source>
        <dbReference type="PROSITE" id="PS51186"/>
    </source>
</evidence>
<dbReference type="SUPFAM" id="SSF55729">
    <property type="entry name" value="Acyl-CoA N-acyltransferases (Nat)"/>
    <property type="match status" value="1"/>
</dbReference>
<comment type="caution">
    <text evidence="2">The sequence shown here is derived from an EMBL/GenBank/DDBJ whole genome shotgun (WGS) entry which is preliminary data.</text>
</comment>
<evidence type="ECO:0000313" key="2">
    <source>
        <dbReference type="EMBL" id="OGY18017.1"/>
    </source>
</evidence>
<proteinExistence type="predicted"/>
<reference evidence="2 3" key="1">
    <citation type="journal article" date="2016" name="Nat. Commun.">
        <title>Thousands of microbial genomes shed light on interconnected biogeochemical processes in an aquifer system.</title>
        <authorList>
            <person name="Anantharaman K."/>
            <person name="Brown C.T."/>
            <person name="Hug L.A."/>
            <person name="Sharon I."/>
            <person name="Castelle C.J."/>
            <person name="Probst A.J."/>
            <person name="Thomas B.C."/>
            <person name="Singh A."/>
            <person name="Wilkins M.J."/>
            <person name="Karaoz U."/>
            <person name="Brodie E.L."/>
            <person name="Williams K.H."/>
            <person name="Hubbard S.S."/>
            <person name="Banfield J.F."/>
        </authorList>
    </citation>
    <scope>NUCLEOTIDE SEQUENCE [LARGE SCALE GENOMIC DNA]</scope>
</reference>